<protein>
    <submittedName>
        <fullName evidence="1">Phosphate ABC transporter</fullName>
    </submittedName>
</protein>
<proteinExistence type="predicted"/>
<organism evidence="1 2">
    <name type="scientific">Klebsiella pneumoniae</name>
    <dbReference type="NCBI Taxonomy" id="573"/>
    <lineage>
        <taxon>Bacteria</taxon>
        <taxon>Pseudomonadati</taxon>
        <taxon>Pseudomonadota</taxon>
        <taxon>Gammaproteobacteria</taxon>
        <taxon>Enterobacterales</taxon>
        <taxon>Enterobacteriaceae</taxon>
        <taxon>Klebsiella/Raoultella group</taxon>
        <taxon>Klebsiella</taxon>
        <taxon>Klebsiella pneumoniae complex</taxon>
    </lineage>
</organism>
<evidence type="ECO:0000313" key="2">
    <source>
        <dbReference type="Proteomes" id="UP000250675"/>
    </source>
</evidence>
<dbReference type="AlphaFoldDB" id="A0A2X3F9M4"/>
<evidence type="ECO:0000313" key="1">
    <source>
        <dbReference type="EMBL" id="SQC19510.1"/>
    </source>
</evidence>
<dbReference type="EMBL" id="UASO01000004">
    <property type="protein sequence ID" value="SQC19510.1"/>
    <property type="molecule type" value="Genomic_DNA"/>
</dbReference>
<sequence length="74" mass="8307">MHGRFTSTTFILVHKATNKPEQTAEVLKFFDWAYKNGGKEANALDYATLPESVVEQVRAAWKTNVKDSSGKALY</sequence>
<reference evidence="1 2" key="1">
    <citation type="submission" date="2018-06" db="EMBL/GenBank/DDBJ databases">
        <authorList>
            <consortium name="Pathogen Informatics"/>
            <person name="Doyle S."/>
        </authorList>
    </citation>
    <scope>NUCLEOTIDE SEQUENCE [LARGE SCALE GENOMIC DNA]</scope>
    <source>
        <strain evidence="1 2">NCTC9645</strain>
    </source>
</reference>
<dbReference type="SUPFAM" id="SSF53850">
    <property type="entry name" value="Periplasmic binding protein-like II"/>
    <property type="match status" value="1"/>
</dbReference>
<name>A0A2X3F9M4_KLEPN</name>
<gene>
    <name evidence="1" type="primary">pstS_3</name>
    <name evidence="1" type="ORF">NCTC9645_01199</name>
</gene>
<dbReference type="Gene3D" id="3.40.190.10">
    <property type="entry name" value="Periplasmic binding protein-like II"/>
    <property type="match status" value="1"/>
</dbReference>
<dbReference type="Proteomes" id="UP000250675">
    <property type="component" value="Unassembled WGS sequence"/>
</dbReference>
<accession>A0A2X3F9M4</accession>